<protein>
    <submittedName>
        <fullName evidence="1">Uncharacterized protein</fullName>
    </submittedName>
</protein>
<keyword evidence="2" id="KW-1185">Reference proteome</keyword>
<evidence type="ECO:0000313" key="2">
    <source>
        <dbReference type="Proteomes" id="UP000824469"/>
    </source>
</evidence>
<accession>A0AA38G435</accession>
<sequence>KSMDKGKIIADKEMMTRVGKEKAIANNSVKEMQDSLVHNYYIDDIHYSFLGLVNDLKIRKLINVKSILDKGTRITTKEAMEYWKKSLIDGVQDPKLLLWMATNFLRAQLSIRLGDTAAFDEVVKVMKDPIQSTTRVNTLKVSQSIGVQTVLLGANNSFVLHEDMEQLDFDIGLHLDQL</sequence>
<dbReference type="Proteomes" id="UP000824469">
    <property type="component" value="Unassembled WGS sequence"/>
</dbReference>
<reference evidence="1 2" key="1">
    <citation type="journal article" date="2021" name="Nat. Plants">
        <title>The Taxus genome provides insights into paclitaxel biosynthesis.</title>
        <authorList>
            <person name="Xiong X."/>
            <person name="Gou J."/>
            <person name="Liao Q."/>
            <person name="Li Y."/>
            <person name="Zhou Q."/>
            <person name="Bi G."/>
            <person name="Li C."/>
            <person name="Du R."/>
            <person name="Wang X."/>
            <person name="Sun T."/>
            <person name="Guo L."/>
            <person name="Liang H."/>
            <person name="Lu P."/>
            <person name="Wu Y."/>
            <person name="Zhang Z."/>
            <person name="Ro D.K."/>
            <person name="Shang Y."/>
            <person name="Huang S."/>
            <person name="Yan J."/>
        </authorList>
    </citation>
    <scope>NUCLEOTIDE SEQUENCE [LARGE SCALE GENOMIC DNA]</scope>
    <source>
        <strain evidence="1">Ta-2019</strain>
    </source>
</reference>
<evidence type="ECO:0000313" key="1">
    <source>
        <dbReference type="EMBL" id="KAH9314468.1"/>
    </source>
</evidence>
<dbReference type="AlphaFoldDB" id="A0AA38G435"/>
<organism evidence="1 2">
    <name type="scientific">Taxus chinensis</name>
    <name type="common">Chinese yew</name>
    <name type="synonym">Taxus wallichiana var. chinensis</name>
    <dbReference type="NCBI Taxonomy" id="29808"/>
    <lineage>
        <taxon>Eukaryota</taxon>
        <taxon>Viridiplantae</taxon>
        <taxon>Streptophyta</taxon>
        <taxon>Embryophyta</taxon>
        <taxon>Tracheophyta</taxon>
        <taxon>Spermatophyta</taxon>
        <taxon>Pinopsida</taxon>
        <taxon>Pinidae</taxon>
        <taxon>Conifers II</taxon>
        <taxon>Cupressales</taxon>
        <taxon>Taxaceae</taxon>
        <taxon>Taxus</taxon>
    </lineage>
</organism>
<gene>
    <name evidence="1" type="ORF">KI387_023095</name>
</gene>
<proteinExistence type="predicted"/>
<dbReference type="EMBL" id="JAHRHJ020000005">
    <property type="protein sequence ID" value="KAH9314468.1"/>
    <property type="molecule type" value="Genomic_DNA"/>
</dbReference>
<feature type="non-terminal residue" evidence="1">
    <location>
        <position position="1"/>
    </location>
</feature>
<name>A0AA38G435_TAXCH</name>
<comment type="caution">
    <text evidence="1">The sequence shown here is derived from an EMBL/GenBank/DDBJ whole genome shotgun (WGS) entry which is preliminary data.</text>
</comment>